<evidence type="ECO:0000256" key="12">
    <source>
        <dbReference type="ARBA" id="ARBA00022927"/>
    </source>
</evidence>
<dbReference type="CDD" id="cd01136">
    <property type="entry name" value="ATPase_flagellum-secretory_path_III"/>
    <property type="match status" value="1"/>
</dbReference>
<keyword evidence="7" id="KW-0963">Cytoplasm</keyword>
<dbReference type="InterPro" id="IPR000194">
    <property type="entry name" value="ATPase_F1/V1/A1_a/bsu_nucl-bd"/>
</dbReference>
<keyword evidence="10" id="KW-1005">Bacterial flagellum biogenesis</keyword>
<comment type="similarity">
    <text evidence="3">Belongs to the ATPase alpha/beta chains family.</text>
</comment>
<feature type="domain" description="AAA+ ATPase" evidence="18">
    <location>
        <begin position="156"/>
        <end position="340"/>
    </location>
</feature>
<dbReference type="SUPFAM" id="SSF52540">
    <property type="entry name" value="P-loop containing nucleoside triphosphate hydrolases"/>
    <property type="match status" value="1"/>
</dbReference>
<dbReference type="GO" id="GO:0008564">
    <property type="term" value="F:protein-exporting ATPase activity"/>
    <property type="evidence" value="ECO:0007669"/>
    <property type="project" value="UniProtKB-EC"/>
</dbReference>
<dbReference type="InterPro" id="IPR022426">
    <property type="entry name" value="FliI_clade3"/>
</dbReference>
<dbReference type="GO" id="GO:0044781">
    <property type="term" value="P:bacterial-type flagellum organization"/>
    <property type="evidence" value="ECO:0007669"/>
    <property type="project" value="UniProtKB-KW"/>
</dbReference>
<dbReference type="GO" id="GO:0009288">
    <property type="term" value="C:bacterial-type flagellum"/>
    <property type="evidence" value="ECO:0007669"/>
    <property type="project" value="InterPro"/>
</dbReference>
<evidence type="ECO:0000256" key="2">
    <source>
        <dbReference type="ARBA" id="ARBA00004496"/>
    </source>
</evidence>
<dbReference type="NCBIfam" id="TIGR01026">
    <property type="entry name" value="fliI_yscN"/>
    <property type="match status" value="1"/>
</dbReference>
<dbReference type="Pfam" id="PF18269">
    <property type="entry name" value="T3SS_ATPase_C"/>
    <property type="match status" value="1"/>
</dbReference>
<dbReference type="FunFam" id="3.40.50.12240:FF:000002">
    <property type="entry name" value="Flagellum-specific ATP synthase FliI"/>
    <property type="match status" value="1"/>
</dbReference>
<evidence type="ECO:0000256" key="11">
    <source>
        <dbReference type="ARBA" id="ARBA00022840"/>
    </source>
</evidence>
<keyword evidence="6" id="KW-0813">Transport</keyword>
<evidence type="ECO:0000256" key="14">
    <source>
        <dbReference type="ARBA" id="ARBA00023065"/>
    </source>
</evidence>
<dbReference type="Pfam" id="PF00006">
    <property type="entry name" value="ATP-synt_ab"/>
    <property type="match status" value="1"/>
</dbReference>
<evidence type="ECO:0000256" key="10">
    <source>
        <dbReference type="ARBA" id="ARBA00022795"/>
    </source>
</evidence>
<dbReference type="InterPro" id="IPR005714">
    <property type="entry name" value="ATPase_T3SS_FliI/YscN"/>
</dbReference>
<keyword evidence="11" id="KW-0067">ATP-binding</keyword>
<dbReference type="PANTHER" id="PTHR15184">
    <property type="entry name" value="ATP SYNTHASE"/>
    <property type="match status" value="1"/>
</dbReference>
<name>A0A3B0TPM3_9ZZZZ</name>
<comment type="subcellular location">
    <subcellularLocation>
        <location evidence="2">Cytoplasm</location>
    </subcellularLocation>
</comment>
<evidence type="ECO:0000256" key="16">
    <source>
        <dbReference type="ARBA" id="ARBA00023310"/>
    </source>
</evidence>
<evidence type="ECO:0000256" key="8">
    <source>
        <dbReference type="ARBA" id="ARBA00022741"/>
    </source>
</evidence>
<evidence type="ECO:0000256" key="1">
    <source>
        <dbReference type="ARBA" id="ARBA00003290"/>
    </source>
</evidence>
<comment type="catalytic activity">
    <reaction evidence="17">
        <text>ATP + H2O + cellular proteinSide 1 = ADP + phosphate + cellular proteinSide 2.</text>
        <dbReference type="EC" id="7.4.2.8"/>
    </reaction>
</comment>
<keyword evidence="13" id="KW-1278">Translocase</keyword>
<evidence type="ECO:0000256" key="4">
    <source>
        <dbReference type="ARBA" id="ARBA00012473"/>
    </source>
</evidence>
<keyword evidence="14" id="KW-0406">Ion transport</keyword>
<keyword evidence="8" id="KW-0547">Nucleotide-binding</keyword>
<dbReference type="GO" id="GO:0030254">
    <property type="term" value="P:protein secretion by the type III secretion system"/>
    <property type="evidence" value="ECO:0007669"/>
    <property type="project" value="InterPro"/>
</dbReference>
<dbReference type="GO" id="GO:0005524">
    <property type="term" value="F:ATP binding"/>
    <property type="evidence" value="ECO:0007669"/>
    <property type="project" value="UniProtKB-KW"/>
</dbReference>
<dbReference type="SMART" id="SM00382">
    <property type="entry name" value="AAA"/>
    <property type="match status" value="1"/>
</dbReference>
<evidence type="ECO:0000259" key="18">
    <source>
        <dbReference type="SMART" id="SM00382"/>
    </source>
</evidence>
<dbReference type="InterPro" id="IPR027417">
    <property type="entry name" value="P-loop_NTPase"/>
</dbReference>
<evidence type="ECO:0000256" key="5">
    <source>
        <dbReference type="ARBA" id="ARBA00020580"/>
    </source>
</evidence>
<dbReference type="GO" id="GO:0005737">
    <property type="term" value="C:cytoplasm"/>
    <property type="evidence" value="ECO:0007669"/>
    <property type="project" value="UniProtKB-SubCell"/>
</dbReference>
<keyword evidence="15" id="KW-1006">Bacterial flagellum protein export</keyword>
<evidence type="ECO:0000256" key="3">
    <source>
        <dbReference type="ARBA" id="ARBA00008936"/>
    </source>
</evidence>
<evidence type="ECO:0000313" key="19">
    <source>
        <dbReference type="EMBL" id="VAW18630.1"/>
    </source>
</evidence>
<gene>
    <name evidence="19" type="ORF">MNBD_ALPHA12-1127</name>
</gene>
<sequence>MKSLIANIGAIDDVEVFGRVKGVQGLLIDIVGPVRELRVGGRAVIETQSGAGLACEIIGFRQGHALCLPFGPLDGVRLGCKAVFSSHDGAVYPSQSWLGRVINANGEAIDDGPDLERGAVPCKLRAQPLPAHKRQRVGPPLDLGVRALNSFTTVCEGQRLGIFAGSGVGKSVLLSMLARNTKSDVAIIGLIGERGREVREFVSDQLGAEGISRAIVVVATSDEPALMRRQAAYLTLTLAEYFRDQGKNVLCMMDSLTRFAMAQREIGLAIGEPPTAKGYPPTVFTELPRLLERAGPGLVNSGSVTGLFTVLVEGDDHNEPIADAVRGILDGHIVMERAIAERGRYPAVNILRSISRTMPGCVPEDVRPVLREVREYLSVFADMEELIRLGAYRKGSDPKVDRAIAINPALEAFLSQSQDERTSIEEGYELLREIIRQAIDKEETQEEITT</sequence>
<dbReference type="GO" id="GO:0046933">
    <property type="term" value="F:proton-transporting ATP synthase activity, rotational mechanism"/>
    <property type="evidence" value="ECO:0007669"/>
    <property type="project" value="TreeGrafter"/>
</dbReference>
<organism evidence="19">
    <name type="scientific">hydrothermal vent metagenome</name>
    <dbReference type="NCBI Taxonomy" id="652676"/>
    <lineage>
        <taxon>unclassified sequences</taxon>
        <taxon>metagenomes</taxon>
        <taxon>ecological metagenomes</taxon>
    </lineage>
</organism>
<dbReference type="Gene3D" id="3.40.50.12240">
    <property type="match status" value="1"/>
</dbReference>
<accession>A0A3B0TPM3</accession>
<proteinExistence type="inferred from homology"/>
<keyword evidence="9" id="KW-0375">Hydrogen ion transport</keyword>
<dbReference type="InterPro" id="IPR050053">
    <property type="entry name" value="ATPase_alpha/beta_chains"/>
</dbReference>
<dbReference type="InterPro" id="IPR040627">
    <property type="entry name" value="T3SS_ATPase_C"/>
</dbReference>
<dbReference type="EMBL" id="UOEO01000092">
    <property type="protein sequence ID" value="VAW18630.1"/>
    <property type="molecule type" value="Genomic_DNA"/>
</dbReference>
<dbReference type="GO" id="GO:0030257">
    <property type="term" value="C:type III protein secretion system complex"/>
    <property type="evidence" value="ECO:0007669"/>
    <property type="project" value="InterPro"/>
</dbReference>
<evidence type="ECO:0000256" key="13">
    <source>
        <dbReference type="ARBA" id="ARBA00022967"/>
    </source>
</evidence>
<comment type="function">
    <text evidence="1">Probable catalytic subunit of a protein translocase for flagellum-specific export, or a proton translocase involved in local circuits at the flagellum.</text>
</comment>
<evidence type="ECO:0000256" key="9">
    <source>
        <dbReference type="ARBA" id="ARBA00022781"/>
    </source>
</evidence>
<dbReference type="PANTHER" id="PTHR15184:SF9">
    <property type="entry name" value="SPI-1 TYPE 3 SECRETION SYSTEM ATPASE"/>
    <property type="match status" value="1"/>
</dbReference>
<evidence type="ECO:0000256" key="17">
    <source>
        <dbReference type="ARBA" id="ARBA00034006"/>
    </source>
</evidence>
<dbReference type="GO" id="GO:0016887">
    <property type="term" value="F:ATP hydrolysis activity"/>
    <property type="evidence" value="ECO:0007669"/>
    <property type="project" value="InterPro"/>
</dbReference>
<evidence type="ECO:0000256" key="7">
    <source>
        <dbReference type="ARBA" id="ARBA00022490"/>
    </source>
</evidence>
<keyword evidence="12" id="KW-0653">Protein transport</keyword>
<keyword evidence="16" id="KW-0066">ATP synthesis</keyword>
<dbReference type="InterPro" id="IPR020003">
    <property type="entry name" value="ATPase_a/bsu_AS"/>
</dbReference>
<dbReference type="EC" id="7.1.2.2" evidence="4"/>
<reference evidence="19" key="1">
    <citation type="submission" date="2018-06" db="EMBL/GenBank/DDBJ databases">
        <authorList>
            <person name="Zhirakovskaya E."/>
        </authorList>
    </citation>
    <scope>NUCLEOTIDE SEQUENCE</scope>
</reference>
<protein>
    <recommendedName>
        <fullName evidence="5">Flagellum-specific ATP synthase</fullName>
        <ecNumber evidence="4">7.1.2.2</ecNumber>
    </recommendedName>
</protein>
<dbReference type="PROSITE" id="PS00152">
    <property type="entry name" value="ATPASE_ALPHA_BETA"/>
    <property type="match status" value="1"/>
</dbReference>
<dbReference type="InterPro" id="IPR003593">
    <property type="entry name" value="AAA+_ATPase"/>
</dbReference>
<dbReference type="AlphaFoldDB" id="A0A3B0TPM3"/>
<evidence type="ECO:0000256" key="6">
    <source>
        <dbReference type="ARBA" id="ARBA00022448"/>
    </source>
</evidence>
<evidence type="ECO:0000256" key="15">
    <source>
        <dbReference type="ARBA" id="ARBA00023225"/>
    </source>
</evidence>
<dbReference type="NCBIfam" id="TIGR03498">
    <property type="entry name" value="FliI_clade3"/>
    <property type="match status" value="1"/>
</dbReference>